<dbReference type="AlphaFoldDB" id="A0A495XDQ3"/>
<evidence type="ECO:0000313" key="2">
    <source>
        <dbReference type="Proteomes" id="UP000272729"/>
    </source>
</evidence>
<dbReference type="Proteomes" id="UP000272729">
    <property type="component" value="Unassembled WGS sequence"/>
</dbReference>
<sequence>MISHASVVPAQRSGDAVPEVEAVSAVERYKEIVALAGESVQRMREVDEQRVKEALDRLVASQDRMAEAVEQEMLTRVGVTLLWESALDLLWDERWLTMKPLPAPDESVPPRPQEHYNGMMELAHQRLEDSLQKRTLFRKGL</sequence>
<keyword evidence="2" id="KW-1185">Reference proteome</keyword>
<proteinExistence type="predicted"/>
<accession>A0A495XDQ3</accession>
<dbReference type="RefSeq" id="WP_121223356.1">
    <property type="nucleotide sequence ID" value="NZ_JBIUBA010000012.1"/>
</dbReference>
<organism evidence="1 2">
    <name type="scientific">Saccharothrix variisporea</name>
    <dbReference type="NCBI Taxonomy" id="543527"/>
    <lineage>
        <taxon>Bacteria</taxon>
        <taxon>Bacillati</taxon>
        <taxon>Actinomycetota</taxon>
        <taxon>Actinomycetes</taxon>
        <taxon>Pseudonocardiales</taxon>
        <taxon>Pseudonocardiaceae</taxon>
        <taxon>Saccharothrix</taxon>
    </lineage>
</organism>
<reference evidence="1 2" key="1">
    <citation type="submission" date="2018-10" db="EMBL/GenBank/DDBJ databases">
        <title>Sequencing the genomes of 1000 actinobacteria strains.</title>
        <authorList>
            <person name="Klenk H.-P."/>
        </authorList>
    </citation>
    <scope>NUCLEOTIDE SEQUENCE [LARGE SCALE GENOMIC DNA]</scope>
    <source>
        <strain evidence="1 2">DSM 43911</strain>
    </source>
</reference>
<dbReference type="EMBL" id="RBXR01000001">
    <property type="protein sequence ID" value="RKT70954.1"/>
    <property type="molecule type" value="Genomic_DNA"/>
</dbReference>
<gene>
    <name evidence="1" type="ORF">DFJ66_4231</name>
</gene>
<evidence type="ECO:0000313" key="1">
    <source>
        <dbReference type="EMBL" id="RKT70954.1"/>
    </source>
</evidence>
<comment type="caution">
    <text evidence="1">The sequence shown here is derived from an EMBL/GenBank/DDBJ whole genome shotgun (WGS) entry which is preliminary data.</text>
</comment>
<name>A0A495XDQ3_9PSEU</name>
<dbReference type="OrthoDB" id="5191040at2"/>
<protein>
    <submittedName>
        <fullName evidence="1">Uncharacterized protein</fullName>
    </submittedName>
</protein>